<organism evidence="3 4">
    <name type="scientific">Paracoccus sanguinis</name>
    <dbReference type="NCBI Taxonomy" id="1545044"/>
    <lineage>
        <taxon>Bacteria</taxon>
        <taxon>Pseudomonadati</taxon>
        <taxon>Pseudomonadota</taxon>
        <taxon>Alphaproteobacteria</taxon>
        <taxon>Rhodobacterales</taxon>
        <taxon>Paracoccaceae</taxon>
        <taxon>Paracoccus</taxon>
    </lineage>
</organism>
<dbReference type="STRING" id="1545044.SAMN05444276_101967"/>
<dbReference type="InterPro" id="IPR006015">
    <property type="entry name" value="Universal_stress_UspA"/>
</dbReference>
<evidence type="ECO:0000259" key="2">
    <source>
        <dbReference type="Pfam" id="PF00582"/>
    </source>
</evidence>
<evidence type="ECO:0000313" key="4">
    <source>
        <dbReference type="Proteomes" id="UP000182944"/>
    </source>
</evidence>
<dbReference type="RefSeq" id="WP_052176548.1">
    <property type="nucleotide sequence ID" value="NZ_FNNA01000001.1"/>
</dbReference>
<accession>A0A1H2TKB9</accession>
<evidence type="ECO:0000313" key="3">
    <source>
        <dbReference type="EMBL" id="SDW43679.1"/>
    </source>
</evidence>
<dbReference type="PANTHER" id="PTHR46268">
    <property type="entry name" value="STRESS RESPONSE PROTEIN NHAX"/>
    <property type="match status" value="1"/>
</dbReference>
<sequence length="273" mass="28373">MAIRSILTSYTGNGGGAAALHMALLMVAKYDARLTAAVWQAPNPLRRRAGAFMTREIDRVLDEAEAAYVAERRAGFDAAVAAAGVADRVEFTVLDARGGGLAQAARGHDIVVMGAPVEGEPAADFAVRPDVVALRSGRPVLIVPPGYAEPAIRETAVVAWDGKRASARAMGDAMHILGTKERVTILGIGPDLPAEFGQDALRLLSLHGIEAELALRPAGAGGIGATILQACDDLGAGLLIMGAYEHSKFSEDLLGGTTKDILARAPLPVLMAH</sequence>
<dbReference type="InterPro" id="IPR006016">
    <property type="entry name" value="UspA"/>
</dbReference>
<dbReference type="PRINTS" id="PR01438">
    <property type="entry name" value="UNVRSLSTRESS"/>
</dbReference>
<keyword evidence="4" id="KW-1185">Reference proteome</keyword>
<dbReference type="Gene3D" id="3.40.50.12370">
    <property type="match status" value="1"/>
</dbReference>
<dbReference type="AlphaFoldDB" id="A0A1H2TKB9"/>
<dbReference type="CDD" id="cd00293">
    <property type="entry name" value="USP-like"/>
    <property type="match status" value="1"/>
</dbReference>
<name>A0A1H2TKB9_9RHOB</name>
<dbReference type="EMBL" id="FNNA01000001">
    <property type="protein sequence ID" value="SDW43679.1"/>
    <property type="molecule type" value="Genomic_DNA"/>
</dbReference>
<gene>
    <name evidence="3" type="ORF">SAMN05444276_101967</name>
</gene>
<feature type="domain" description="UspA" evidence="2">
    <location>
        <begin position="221"/>
        <end position="272"/>
    </location>
</feature>
<evidence type="ECO:0000256" key="1">
    <source>
        <dbReference type="ARBA" id="ARBA00008791"/>
    </source>
</evidence>
<dbReference type="Proteomes" id="UP000182944">
    <property type="component" value="Unassembled WGS sequence"/>
</dbReference>
<dbReference type="SUPFAM" id="SSF52402">
    <property type="entry name" value="Adenine nucleotide alpha hydrolases-like"/>
    <property type="match status" value="2"/>
</dbReference>
<protein>
    <submittedName>
        <fullName evidence="3">Universal stress protein family protein</fullName>
    </submittedName>
</protein>
<dbReference type="Pfam" id="PF00582">
    <property type="entry name" value="Usp"/>
    <property type="match status" value="1"/>
</dbReference>
<dbReference type="PANTHER" id="PTHR46268:SF15">
    <property type="entry name" value="UNIVERSAL STRESS PROTEIN HP_0031"/>
    <property type="match status" value="1"/>
</dbReference>
<dbReference type="OrthoDB" id="9804721at2"/>
<proteinExistence type="inferred from homology"/>
<reference evidence="4" key="1">
    <citation type="submission" date="2016-10" db="EMBL/GenBank/DDBJ databases">
        <authorList>
            <person name="Varghese N."/>
            <person name="Submissions S."/>
        </authorList>
    </citation>
    <scope>NUCLEOTIDE SEQUENCE [LARGE SCALE GENOMIC DNA]</scope>
    <source>
        <strain evidence="4">DSM 29303</strain>
    </source>
</reference>
<comment type="similarity">
    <text evidence="1">Belongs to the universal stress protein A family.</text>
</comment>